<dbReference type="EMBL" id="OMOF01000031">
    <property type="protein sequence ID" value="SPF33842.1"/>
    <property type="molecule type" value="Genomic_DNA"/>
</dbReference>
<organism evidence="1 2">
    <name type="scientific">Candidatus Desulfosporosinus infrequens</name>
    <dbReference type="NCBI Taxonomy" id="2043169"/>
    <lineage>
        <taxon>Bacteria</taxon>
        <taxon>Bacillati</taxon>
        <taxon>Bacillota</taxon>
        <taxon>Clostridia</taxon>
        <taxon>Eubacteriales</taxon>
        <taxon>Desulfitobacteriaceae</taxon>
        <taxon>Desulfosporosinus</taxon>
    </lineage>
</organism>
<name>A0A2U3K2F1_9FIRM</name>
<dbReference type="AlphaFoldDB" id="A0A2U3K2F1"/>
<proteinExistence type="predicted"/>
<reference evidence="2" key="1">
    <citation type="submission" date="2018-02" db="EMBL/GenBank/DDBJ databases">
        <authorList>
            <person name="Hausmann B."/>
        </authorList>
    </citation>
    <scope>NUCLEOTIDE SEQUENCE [LARGE SCALE GENOMIC DNA]</scope>
    <source>
        <strain evidence="2">Peat soil MAG SbF1</strain>
    </source>
</reference>
<evidence type="ECO:0000313" key="1">
    <source>
        <dbReference type="EMBL" id="SPF33842.1"/>
    </source>
</evidence>
<sequence length="38" mass="4398">MYRIKHVEISALLQKVQVIISNELDSNLRLMRGIESAE</sequence>
<protein>
    <submittedName>
        <fullName evidence="1">Uncharacterized protein</fullName>
    </submittedName>
</protein>
<gene>
    <name evidence="1" type="ORF">SBF1_1260011</name>
</gene>
<evidence type="ECO:0000313" key="2">
    <source>
        <dbReference type="Proteomes" id="UP000238916"/>
    </source>
</evidence>
<accession>A0A2U3K2F1</accession>
<dbReference type="Proteomes" id="UP000238916">
    <property type="component" value="Unassembled WGS sequence"/>
</dbReference>